<feature type="compositionally biased region" description="Polar residues" evidence="8">
    <location>
        <begin position="579"/>
        <end position="600"/>
    </location>
</feature>
<evidence type="ECO:0000256" key="5">
    <source>
        <dbReference type="ARBA" id="ARBA00022829"/>
    </source>
</evidence>
<feature type="compositionally biased region" description="Basic and acidic residues" evidence="8">
    <location>
        <begin position="177"/>
        <end position="187"/>
    </location>
</feature>
<feature type="compositionally biased region" description="Basic and acidic residues" evidence="8">
    <location>
        <begin position="542"/>
        <end position="578"/>
    </location>
</feature>
<sequence length="715" mass="81869">MVKEKKPKEHCHPIFDRLLTDPEIGFFAIDTKVKRLFYERFMETLDEHFQRMMAEKEIAKRIICVESGQEKLPKTPTRNNKFIQMTASLKAIRNDLAVNEISGFTNEEAERYTESAHATINENTDSRVLTPRFIPRQIKQEVFSVESPHRGRSPRIVRTTDRTPRAHNVSTYPHPPKIVEQEAHRSGDLFASSERSKTSRKNSPSPSRSQHATITRPPPSPYADAVRAVVAKQEKIRKALSPGRPIMPATQPTAVVYRLPPAVKKTRNSELVRKMEEKTKSVISNREEIVRERAERAKREREERARRVERNNRKKEQELEARLAIIRQREQEIEELRKQQTSPMKRLQGTKSSVKTPPRSAARTRNATGSAQRSRPSPRKPPRKTPDTGAFINEVKHLMSHSPPAPRNDSRVKHIQDVHDFHAGYKLDRSEIMLPEVEVSMSVAHDDNGDRVASTGGTSSPLHLSPTGGDRKGNESEVDASEGHQETAHGEQFEIGEHPEEGTQERKENEEKAMEWEERGEEDMDIAEAEEPLECFHQQSEGAKEEAKEEREVQDKENIQEGEQSTREHNEQTIDKDNVLNSSQLKNKNILNVANISSYEVTPDKKPAPSTEENYNIEDLSSGDETDDEERPRKVIPTWAKAENLRRALRQQRMHPPIDVDTFFGTVIPPDLQKLFSKNRVRYRQRTSSANWSSPLSNPTKGTSKYFAIQSVDKR</sequence>
<dbReference type="GO" id="GO:0051257">
    <property type="term" value="P:meiotic spindle midzone assembly"/>
    <property type="evidence" value="ECO:0007669"/>
    <property type="project" value="TreeGrafter"/>
</dbReference>
<keyword evidence="7" id="KW-0539">Nucleus</keyword>
<feature type="region of interest" description="Disordered" evidence="8">
    <location>
        <begin position="335"/>
        <end position="389"/>
    </location>
</feature>
<dbReference type="PANTHER" id="PTHR13142">
    <property type="entry name" value="INNER CENTROMERE PROTEIN"/>
    <property type="match status" value="1"/>
</dbReference>
<keyword evidence="6" id="KW-0206">Cytoskeleton</keyword>
<dbReference type="AlphaFoldDB" id="F1KS85"/>
<dbReference type="PANTHER" id="PTHR13142:SF1">
    <property type="entry name" value="INNER CENTROMERE PROTEIN"/>
    <property type="match status" value="1"/>
</dbReference>
<keyword evidence="5" id="KW-0159">Chromosome partition</keyword>
<dbReference type="GO" id="GO:0005634">
    <property type="term" value="C:nucleus"/>
    <property type="evidence" value="ECO:0007669"/>
    <property type="project" value="UniProtKB-SubCell"/>
</dbReference>
<dbReference type="GO" id="GO:0051310">
    <property type="term" value="P:metaphase chromosome alignment"/>
    <property type="evidence" value="ECO:0007669"/>
    <property type="project" value="TreeGrafter"/>
</dbReference>
<feature type="compositionally biased region" description="Polar residues" evidence="8">
    <location>
        <begin position="363"/>
        <end position="372"/>
    </location>
</feature>
<comment type="similarity">
    <text evidence="3">Belongs to the INCENP family.</text>
</comment>
<feature type="region of interest" description="Disordered" evidence="8">
    <location>
        <begin position="686"/>
        <end position="715"/>
    </location>
</feature>
<keyword evidence="4" id="KW-0963">Cytoplasm</keyword>
<dbReference type="Gene3D" id="6.10.250.2990">
    <property type="match status" value="1"/>
</dbReference>
<dbReference type="Pfam" id="PF03941">
    <property type="entry name" value="INCENP_ARK-bind"/>
    <property type="match status" value="1"/>
</dbReference>
<evidence type="ECO:0000256" key="2">
    <source>
        <dbReference type="ARBA" id="ARBA00004186"/>
    </source>
</evidence>
<feature type="compositionally biased region" description="Acidic residues" evidence="8">
    <location>
        <begin position="518"/>
        <end position="533"/>
    </location>
</feature>
<name>F1KS85_ASCSU</name>
<dbReference type="EMBL" id="JI165022">
    <property type="protein sequence ID" value="ADY40739.1"/>
    <property type="molecule type" value="mRNA"/>
</dbReference>
<comment type="subcellular location">
    <subcellularLocation>
        <location evidence="2">Cytoplasm</location>
        <location evidence="2">Cytoskeleton</location>
        <location evidence="2">Spindle</location>
    </subcellularLocation>
    <subcellularLocation>
        <location evidence="1">Nucleus</location>
    </subcellularLocation>
</comment>
<accession>F1KS85</accession>
<evidence type="ECO:0000313" key="10">
    <source>
        <dbReference type="EMBL" id="ADY40739.1"/>
    </source>
</evidence>
<reference evidence="10" key="1">
    <citation type="journal article" date="2011" name="Genome Res.">
        <title>Deep small RNA sequencing from the nematode Ascaris reveals conservation, functional diversification, and novel developmental profiles.</title>
        <authorList>
            <person name="Wang J."/>
            <person name="Czech B."/>
            <person name="Crunk A."/>
            <person name="Wallace A."/>
            <person name="Mitreva M."/>
            <person name="Hannon G.J."/>
            <person name="Davis R.E."/>
        </authorList>
    </citation>
    <scope>NUCLEOTIDE SEQUENCE</scope>
</reference>
<feature type="domain" description="Inner centromere protein ARK-binding" evidence="9">
    <location>
        <begin position="619"/>
        <end position="676"/>
    </location>
</feature>
<evidence type="ECO:0000256" key="8">
    <source>
        <dbReference type="SAM" id="MobiDB-lite"/>
    </source>
</evidence>
<feature type="region of interest" description="Disordered" evidence="8">
    <location>
        <begin position="446"/>
        <end position="634"/>
    </location>
</feature>
<dbReference type="GO" id="GO:0030496">
    <property type="term" value="C:midbody"/>
    <property type="evidence" value="ECO:0007669"/>
    <property type="project" value="TreeGrafter"/>
</dbReference>
<dbReference type="GO" id="GO:0000776">
    <property type="term" value="C:kinetochore"/>
    <property type="evidence" value="ECO:0007669"/>
    <property type="project" value="TreeGrafter"/>
</dbReference>
<feature type="region of interest" description="Disordered" evidence="8">
    <location>
        <begin position="292"/>
        <end position="313"/>
    </location>
</feature>
<evidence type="ECO:0000256" key="7">
    <source>
        <dbReference type="ARBA" id="ARBA00023242"/>
    </source>
</evidence>
<dbReference type="GO" id="GO:0032133">
    <property type="term" value="C:chromosome passenger complex"/>
    <property type="evidence" value="ECO:0007669"/>
    <property type="project" value="TreeGrafter"/>
</dbReference>
<feature type="compositionally biased region" description="Polar residues" evidence="8">
    <location>
        <begin position="686"/>
        <end position="703"/>
    </location>
</feature>
<dbReference type="GO" id="GO:0000281">
    <property type="term" value="P:mitotic cytokinesis"/>
    <property type="evidence" value="ECO:0007669"/>
    <property type="project" value="TreeGrafter"/>
</dbReference>
<evidence type="ECO:0000256" key="4">
    <source>
        <dbReference type="ARBA" id="ARBA00022490"/>
    </source>
</evidence>
<feature type="region of interest" description="Disordered" evidence="8">
    <location>
        <begin position="145"/>
        <end position="222"/>
    </location>
</feature>
<evidence type="ECO:0000259" key="9">
    <source>
        <dbReference type="Pfam" id="PF03941"/>
    </source>
</evidence>
<feature type="compositionally biased region" description="Polar residues" evidence="8">
    <location>
        <begin position="201"/>
        <end position="213"/>
    </location>
</feature>
<dbReference type="GO" id="GO:1990385">
    <property type="term" value="C:meiotic spindle midzone"/>
    <property type="evidence" value="ECO:0007669"/>
    <property type="project" value="TreeGrafter"/>
</dbReference>
<protein>
    <submittedName>
        <fullName evidence="10">Inner centromere protein</fullName>
    </submittedName>
</protein>
<feature type="compositionally biased region" description="Basic and acidic residues" evidence="8">
    <location>
        <begin position="469"/>
        <end position="517"/>
    </location>
</feature>
<evidence type="ECO:0000256" key="3">
    <source>
        <dbReference type="ARBA" id="ARBA00010042"/>
    </source>
</evidence>
<evidence type="ECO:0000256" key="1">
    <source>
        <dbReference type="ARBA" id="ARBA00004123"/>
    </source>
</evidence>
<organism evidence="10">
    <name type="scientific">Ascaris suum</name>
    <name type="common">Pig roundworm</name>
    <name type="synonym">Ascaris lumbricoides</name>
    <dbReference type="NCBI Taxonomy" id="6253"/>
    <lineage>
        <taxon>Eukaryota</taxon>
        <taxon>Metazoa</taxon>
        <taxon>Ecdysozoa</taxon>
        <taxon>Nematoda</taxon>
        <taxon>Chromadorea</taxon>
        <taxon>Rhabditida</taxon>
        <taxon>Spirurina</taxon>
        <taxon>Ascaridomorpha</taxon>
        <taxon>Ascaridoidea</taxon>
        <taxon>Ascarididae</taxon>
        <taxon>Ascaris</taxon>
    </lineage>
</organism>
<evidence type="ECO:0000256" key="6">
    <source>
        <dbReference type="ARBA" id="ARBA00023212"/>
    </source>
</evidence>
<dbReference type="InterPro" id="IPR005635">
    <property type="entry name" value="Inner_centromere_prot_ARK-bd"/>
</dbReference>
<proteinExistence type="evidence at transcript level"/>